<sequence length="69" mass="8117">MRNINLKIARVKANKKQREVAKDLDISEMYLRQLENGQAKNPSLNIMRKLASYYNCSLDDLFSSDMQMY</sequence>
<dbReference type="Pfam" id="PF01381">
    <property type="entry name" value="HTH_3"/>
    <property type="match status" value="1"/>
</dbReference>
<dbReference type="SUPFAM" id="SSF47413">
    <property type="entry name" value="lambda repressor-like DNA-binding domains"/>
    <property type="match status" value="1"/>
</dbReference>
<name>A0A437S6L9_9FIRM</name>
<protein>
    <submittedName>
        <fullName evidence="3">XRE family transcriptional regulator</fullName>
    </submittedName>
</protein>
<keyword evidence="1" id="KW-0238">DNA-binding</keyword>
<evidence type="ECO:0000259" key="2">
    <source>
        <dbReference type="PROSITE" id="PS50943"/>
    </source>
</evidence>
<dbReference type="SMART" id="SM00530">
    <property type="entry name" value="HTH_XRE"/>
    <property type="match status" value="1"/>
</dbReference>
<dbReference type="PANTHER" id="PTHR46558">
    <property type="entry name" value="TRACRIPTIONAL REGULATORY PROTEIN-RELATED-RELATED"/>
    <property type="match status" value="1"/>
</dbReference>
<dbReference type="Proteomes" id="UP000288812">
    <property type="component" value="Unassembled WGS sequence"/>
</dbReference>
<proteinExistence type="predicted"/>
<reference evidence="3 4" key="1">
    <citation type="submission" date="2018-11" db="EMBL/GenBank/DDBJ databases">
        <title>Genome sequencing and assembly of Anaerosphaera sp. nov., GS7-6-2.</title>
        <authorList>
            <person name="Rettenmaier R."/>
            <person name="Liebl W."/>
            <person name="Zverlov V."/>
        </authorList>
    </citation>
    <scope>NUCLEOTIDE SEQUENCE [LARGE SCALE GENOMIC DNA]</scope>
    <source>
        <strain evidence="3 4">GS7-6-2</strain>
    </source>
</reference>
<evidence type="ECO:0000256" key="1">
    <source>
        <dbReference type="ARBA" id="ARBA00023125"/>
    </source>
</evidence>
<evidence type="ECO:0000313" key="3">
    <source>
        <dbReference type="EMBL" id="RVU54650.1"/>
    </source>
</evidence>
<dbReference type="CDD" id="cd00093">
    <property type="entry name" value="HTH_XRE"/>
    <property type="match status" value="1"/>
</dbReference>
<evidence type="ECO:0000313" key="4">
    <source>
        <dbReference type="Proteomes" id="UP000288812"/>
    </source>
</evidence>
<dbReference type="EMBL" id="RLIH01000007">
    <property type="protein sequence ID" value="RVU54650.1"/>
    <property type="molecule type" value="Genomic_DNA"/>
</dbReference>
<dbReference type="PROSITE" id="PS50943">
    <property type="entry name" value="HTH_CROC1"/>
    <property type="match status" value="1"/>
</dbReference>
<dbReference type="AlphaFoldDB" id="A0A437S6L9"/>
<dbReference type="InterPro" id="IPR001387">
    <property type="entry name" value="Cro/C1-type_HTH"/>
</dbReference>
<keyword evidence="4" id="KW-1185">Reference proteome</keyword>
<dbReference type="RefSeq" id="WP_127724517.1">
    <property type="nucleotide sequence ID" value="NZ_RLIH01000007.1"/>
</dbReference>
<dbReference type="GO" id="GO:0003677">
    <property type="term" value="F:DNA binding"/>
    <property type="evidence" value="ECO:0007669"/>
    <property type="project" value="UniProtKB-KW"/>
</dbReference>
<dbReference type="InterPro" id="IPR010982">
    <property type="entry name" value="Lambda_DNA-bd_dom_sf"/>
</dbReference>
<dbReference type="OrthoDB" id="6386941at2"/>
<feature type="domain" description="HTH cro/C1-type" evidence="2">
    <location>
        <begin position="6"/>
        <end position="61"/>
    </location>
</feature>
<organism evidence="3 4">
    <name type="scientific">Anaerosphaera multitolerans</name>
    <dbReference type="NCBI Taxonomy" id="2487351"/>
    <lineage>
        <taxon>Bacteria</taxon>
        <taxon>Bacillati</taxon>
        <taxon>Bacillota</taxon>
        <taxon>Tissierellia</taxon>
        <taxon>Tissierellales</taxon>
        <taxon>Peptoniphilaceae</taxon>
        <taxon>Anaerosphaera</taxon>
    </lineage>
</organism>
<accession>A0A437S6L9</accession>
<dbReference type="Gene3D" id="1.10.260.40">
    <property type="entry name" value="lambda repressor-like DNA-binding domains"/>
    <property type="match status" value="1"/>
</dbReference>
<gene>
    <name evidence="3" type="ORF">EF514_05980</name>
</gene>
<comment type="caution">
    <text evidence="3">The sequence shown here is derived from an EMBL/GenBank/DDBJ whole genome shotgun (WGS) entry which is preliminary data.</text>
</comment>
<dbReference type="PANTHER" id="PTHR46558:SF4">
    <property type="entry name" value="DNA-BIDING PHAGE PROTEIN"/>
    <property type="match status" value="1"/>
</dbReference>